<dbReference type="PANTHER" id="PTHR11963:SF23">
    <property type="entry name" value="CYTOSOL AMINOPEPTIDASE"/>
    <property type="match status" value="1"/>
</dbReference>
<accession>K1IJZ4</accession>
<evidence type="ECO:0000256" key="2">
    <source>
        <dbReference type="ARBA" id="ARBA00022438"/>
    </source>
</evidence>
<keyword evidence="5" id="KW-0464">Manganese</keyword>
<evidence type="ECO:0000259" key="6">
    <source>
        <dbReference type="Pfam" id="PF00883"/>
    </source>
</evidence>
<dbReference type="GO" id="GO:0006508">
    <property type="term" value="P:proteolysis"/>
    <property type="evidence" value="ECO:0007669"/>
    <property type="project" value="UniProtKB-KW"/>
</dbReference>
<keyword evidence="2" id="KW-0031">Aminopeptidase</keyword>
<dbReference type="InterPro" id="IPR000819">
    <property type="entry name" value="Peptidase_M17_C"/>
</dbReference>
<dbReference type="PRINTS" id="PR00481">
    <property type="entry name" value="LAMNOPPTDASE"/>
</dbReference>
<comment type="similarity">
    <text evidence="1">Belongs to the peptidase M17 family.</text>
</comment>
<reference evidence="7 8" key="1">
    <citation type="submission" date="2012-06" db="EMBL/GenBank/DDBJ databases">
        <title>The Genome Sequence of Aeromonas veronii AMC34.</title>
        <authorList>
            <consortium name="The Broad Institute Genome Sequencing Platform"/>
            <person name="Earl A."/>
            <person name="Ward D."/>
            <person name="Feldgarden M."/>
            <person name="Gevers D."/>
            <person name="Graf J."/>
            <person name="Tomasi A."/>
            <person name="Horneman A."/>
            <person name="Walker B."/>
            <person name="Young S.K."/>
            <person name="Zeng Q."/>
            <person name="Gargeya S."/>
            <person name="Fitzgerald M."/>
            <person name="Haas B."/>
            <person name="Abouelleil A."/>
            <person name="Alvarado L."/>
            <person name="Arachchi H.M."/>
            <person name="Berlin A.M."/>
            <person name="Chapman S.B."/>
            <person name="Goldberg J."/>
            <person name="Griggs A."/>
            <person name="Gujja S."/>
            <person name="Hansen M."/>
            <person name="Howarth C."/>
            <person name="Imamovic A."/>
            <person name="Larimer J."/>
            <person name="McCowan C."/>
            <person name="Montmayeur A."/>
            <person name="Murphy C."/>
            <person name="Neiman D."/>
            <person name="Pearson M."/>
            <person name="Priest M."/>
            <person name="Roberts A."/>
            <person name="Saif S."/>
            <person name="Shea T."/>
            <person name="Sisk P."/>
            <person name="Sykes S."/>
            <person name="Wortman J."/>
            <person name="Nusbaum C."/>
            <person name="Birren B."/>
        </authorList>
    </citation>
    <scope>NUCLEOTIDE SEQUENCE [LARGE SCALE GENOMIC DNA]</scope>
    <source>
        <strain evidence="7 8">AMC34</strain>
    </source>
</reference>
<keyword evidence="3" id="KW-0645">Protease</keyword>
<protein>
    <recommendedName>
        <fullName evidence="6">Cytosol aminopeptidase domain-containing protein</fullName>
    </recommendedName>
</protein>
<gene>
    <name evidence="7" type="ORF">HMPREF1168_03069</name>
</gene>
<dbReference type="InterPro" id="IPR011356">
    <property type="entry name" value="Leucine_aapep/pepB"/>
</dbReference>
<dbReference type="GO" id="GO:0005737">
    <property type="term" value="C:cytoplasm"/>
    <property type="evidence" value="ECO:0007669"/>
    <property type="project" value="InterPro"/>
</dbReference>
<evidence type="ECO:0000313" key="8">
    <source>
        <dbReference type="Proteomes" id="UP000006087"/>
    </source>
</evidence>
<dbReference type="HOGENOM" id="CLU_013734_6_3_6"/>
<evidence type="ECO:0000256" key="1">
    <source>
        <dbReference type="ARBA" id="ARBA00009528"/>
    </source>
</evidence>
<name>K1IJZ4_AERVE</name>
<comment type="caution">
    <text evidence="7">The sequence shown here is derived from an EMBL/GenBank/DDBJ whole genome shotgun (WGS) entry which is preliminary data.</text>
</comment>
<dbReference type="GO" id="GO:0070006">
    <property type="term" value="F:metalloaminopeptidase activity"/>
    <property type="evidence" value="ECO:0007669"/>
    <property type="project" value="InterPro"/>
</dbReference>
<dbReference type="PATRIC" id="fig|1073383.3.peg.3082"/>
<dbReference type="AlphaFoldDB" id="K1IJZ4"/>
<evidence type="ECO:0000256" key="4">
    <source>
        <dbReference type="ARBA" id="ARBA00022801"/>
    </source>
</evidence>
<proteinExistence type="inferred from homology"/>
<keyword evidence="4" id="KW-0378">Hydrolase</keyword>
<dbReference type="SUPFAM" id="SSF53187">
    <property type="entry name" value="Zn-dependent exopeptidases"/>
    <property type="match status" value="1"/>
</dbReference>
<dbReference type="PANTHER" id="PTHR11963">
    <property type="entry name" value="LEUCINE AMINOPEPTIDASE-RELATED"/>
    <property type="match status" value="1"/>
</dbReference>
<dbReference type="Gene3D" id="3.40.630.10">
    <property type="entry name" value="Zn peptidases"/>
    <property type="match status" value="1"/>
</dbReference>
<organism evidence="7 8">
    <name type="scientific">Aeromonas veronii AMC34</name>
    <dbReference type="NCBI Taxonomy" id="1073383"/>
    <lineage>
        <taxon>Bacteria</taxon>
        <taxon>Pseudomonadati</taxon>
        <taxon>Pseudomonadota</taxon>
        <taxon>Gammaproteobacteria</taxon>
        <taxon>Aeromonadales</taxon>
        <taxon>Aeromonadaceae</taxon>
        <taxon>Aeromonas</taxon>
    </lineage>
</organism>
<sequence length="496" mass="53313">MITPFTYLPPAIESRDATLAEALAQGLPLQLLLIAEEQKEALLSLPALSGINTQLALGQKAPFTLMHGSTLLLVIFVAGNVTRDHRLYKQVRGWIAPLSGLKVERLGLHLEGFSPSERVMLAELMLSALLAANLSLPTSKSRSGSGWSYQQLSVSPAVVLDLARIYSEAGGNGLARHLAVLPASELTAASYREFVSQLAHDEGWQCHHYDQAQLAELGAGAFLAVARGSEDNQGAMVKLSYYPPKPVRRIALVGKGICHDSGGYNLKVSGSMYGMHLDMGGSAVALGALYAISRAQLPYEVHCWLAIAENHIGPHAYRPGEVVTAINGISIEVVDTDAEGRMVLADTLVMAAQDTPDLLIDYATLTGACKRALGSRYSGVFTNRSEWLASLVKLGQHSGERVWPFPLDEDYDDNIESEWADLLQCAPGSSPDHIDAARFLAHFVPEQTPWLHFDLSGFRNKGGNGVVSSEVTGFGVRLTLDLLAGPLGRVGHSACE</sequence>
<evidence type="ECO:0000256" key="3">
    <source>
        <dbReference type="ARBA" id="ARBA00022670"/>
    </source>
</evidence>
<dbReference type="CDD" id="cd00433">
    <property type="entry name" value="Peptidase_M17"/>
    <property type="match status" value="1"/>
</dbReference>
<dbReference type="GO" id="GO:0030145">
    <property type="term" value="F:manganese ion binding"/>
    <property type="evidence" value="ECO:0007669"/>
    <property type="project" value="InterPro"/>
</dbReference>
<dbReference type="Pfam" id="PF00883">
    <property type="entry name" value="Peptidase_M17"/>
    <property type="match status" value="1"/>
</dbReference>
<evidence type="ECO:0000313" key="7">
    <source>
        <dbReference type="EMBL" id="EKB19295.1"/>
    </source>
</evidence>
<dbReference type="EMBL" id="AGWU01000020">
    <property type="protein sequence ID" value="EKB19295.1"/>
    <property type="molecule type" value="Genomic_DNA"/>
</dbReference>
<dbReference type="Proteomes" id="UP000006087">
    <property type="component" value="Unassembled WGS sequence"/>
</dbReference>
<dbReference type="RefSeq" id="WP_005346046.1">
    <property type="nucleotide sequence ID" value="NZ_JH823256.1"/>
</dbReference>
<feature type="domain" description="Cytosol aminopeptidase" evidence="6">
    <location>
        <begin position="174"/>
        <end position="478"/>
    </location>
</feature>
<evidence type="ECO:0000256" key="5">
    <source>
        <dbReference type="ARBA" id="ARBA00023211"/>
    </source>
</evidence>